<keyword evidence="1" id="KW-0614">Plasmid</keyword>
<name>A0AB38Z0Q7_9GAMM</name>
<geneLocation type="plasmid" evidence="1 2">
    <name>unnamed1</name>
</geneLocation>
<dbReference type="SUPFAM" id="SSF52172">
    <property type="entry name" value="CheY-like"/>
    <property type="match status" value="1"/>
</dbReference>
<protein>
    <submittedName>
        <fullName evidence="1">Response regulator</fullName>
    </submittedName>
</protein>
<sequence>MKILLVEDEYPKRQNILNFLKGLKLDLEISFANSANSALDSIDIEIPDLMILDMSLPTFDINDHDNGGTPRGFGGEDVLRILLIQEIVCKTIVVTGYESFLKDDGLSLDIDKLKQSLQFEFPEYILDVIHYNSTNDSWKTSLKEYFTRFIK</sequence>
<gene>
    <name evidence="1" type="ORF">RHP80_16620</name>
</gene>
<evidence type="ECO:0000313" key="1">
    <source>
        <dbReference type="EMBL" id="WND07193.1"/>
    </source>
</evidence>
<evidence type="ECO:0000313" key="2">
    <source>
        <dbReference type="Proteomes" id="UP001256400"/>
    </source>
</evidence>
<accession>A0AB38Z0Q7</accession>
<reference evidence="1" key="1">
    <citation type="submission" date="2023-09" db="EMBL/GenBank/DDBJ databases">
        <title>Acinetobacter soli.</title>
        <authorList>
            <person name="Kim B."/>
            <person name="Kim D."/>
            <person name="Park D."/>
        </authorList>
    </citation>
    <scope>NUCLEOTIDE SEQUENCE</scope>
    <source>
        <strain evidence="1">2023.05</strain>
        <plasmid evidence="1">unnamed1</plasmid>
    </source>
</reference>
<dbReference type="Gene3D" id="3.40.50.2300">
    <property type="match status" value="1"/>
</dbReference>
<dbReference type="Proteomes" id="UP001256400">
    <property type="component" value="Plasmid unnamed1"/>
</dbReference>
<organism evidence="1 2">
    <name type="scientific">Acinetobacter soli</name>
    <dbReference type="NCBI Taxonomy" id="487316"/>
    <lineage>
        <taxon>Bacteria</taxon>
        <taxon>Pseudomonadati</taxon>
        <taxon>Pseudomonadota</taxon>
        <taxon>Gammaproteobacteria</taxon>
        <taxon>Moraxellales</taxon>
        <taxon>Moraxellaceae</taxon>
        <taxon>Acinetobacter</taxon>
    </lineage>
</organism>
<proteinExistence type="predicted"/>
<dbReference type="InterPro" id="IPR011006">
    <property type="entry name" value="CheY-like_superfamily"/>
</dbReference>
<dbReference type="RefSeq" id="WP_125269063.1">
    <property type="nucleotide sequence ID" value="NZ_CP134207.1"/>
</dbReference>
<dbReference type="EMBL" id="CP134207">
    <property type="protein sequence ID" value="WND07193.1"/>
    <property type="molecule type" value="Genomic_DNA"/>
</dbReference>
<dbReference type="AlphaFoldDB" id="A0AB38Z0Q7"/>